<evidence type="ECO:0000256" key="7">
    <source>
        <dbReference type="ARBA" id="ARBA00022692"/>
    </source>
</evidence>
<comment type="subcellular location">
    <subcellularLocation>
        <location evidence="2">Cell membrane</location>
        <topology evidence="2">Multi-pass membrane protein</topology>
    </subcellularLocation>
</comment>
<keyword evidence="10" id="KW-0067">ATP-binding</keyword>
<dbReference type="PROSITE" id="PS50112">
    <property type="entry name" value="PAS"/>
    <property type="match status" value="1"/>
</dbReference>
<evidence type="ECO:0000256" key="5">
    <source>
        <dbReference type="ARBA" id="ARBA00022553"/>
    </source>
</evidence>
<sequence>MADFLYRLHALRPRGLAGYLALAFSALSIVLTVVVVAVVEREASRHVTQTIGHGLGELALQASDKLDRGMFERYREVSLIARRFSRADADLSHDGLRALLDDVRDTYSYYSWIGLTDLQGKVMVSAGGLLEGADVSRRPWFKEGGSGGHVGDVHEALLLARLLPQHGSEPVRFVDVAFPIYDLDGRPTGVLGAHLSWQWARDVERSIIAPLQSQRNVDALIVGANGTVLLGPPELLGARIDVGRLRVRHPGAQSGYALQRWPDGKTYMVGFSRSRGYADYPGLGWTVLVREDLDSAFVPVRRLRSYGLWSGVALALLFSLAGVFLARWITRPLMQLKREAARIQDGDGTALTARMRGYDEVQTLTRALNNLLLVLQRRQAQMEELNLTLEQRVEDRTQALAQALAAVQRNEQRIATIIETAQDAFIGIDLRGMVIDWSSQAERLFGWSHGEALGRSLGELVVPQRFQCSFAKALQRFHDTGHLGIFERRAERIVRDRRGNELSVEMTVRLAGADGARFFSIFVHDISLRKKVEQMKNELVATVSHELRTPLTSMRASLSLLASNAIDGVPDDARELVDIAHRHCERLVRMVNDMLDVQKIESGKVQLNRSMQPVLPVVRDAVAAMQGYAQQAGVEIVCGGSCDEALRAEVDGDRLTQVITNLLSNAIKFSPPGERVVVELGRHREGLRLAVLDRGPGIPADFRSQIFGRFAQADDEGVRRQGSGLGLSISKTIVEEHGGHLGFSDREGGGTAFHVYLPLAGSE</sequence>
<dbReference type="PROSITE" id="PS50109">
    <property type="entry name" value="HIS_KIN"/>
    <property type="match status" value="1"/>
</dbReference>
<evidence type="ECO:0000256" key="13">
    <source>
        <dbReference type="ARBA" id="ARBA00023136"/>
    </source>
</evidence>
<dbReference type="SMART" id="SM00388">
    <property type="entry name" value="HisKA"/>
    <property type="match status" value="1"/>
</dbReference>
<keyword evidence="8" id="KW-0547">Nucleotide-binding</keyword>
<dbReference type="CDD" id="cd00082">
    <property type="entry name" value="HisKA"/>
    <property type="match status" value="1"/>
</dbReference>
<dbReference type="CDD" id="cd00075">
    <property type="entry name" value="HATPase"/>
    <property type="match status" value="1"/>
</dbReference>
<keyword evidence="9" id="KW-0418">Kinase</keyword>
<evidence type="ECO:0000259" key="17">
    <source>
        <dbReference type="PROSITE" id="PS50885"/>
    </source>
</evidence>
<dbReference type="GO" id="GO:0006355">
    <property type="term" value="P:regulation of DNA-templated transcription"/>
    <property type="evidence" value="ECO:0007669"/>
    <property type="project" value="InterPro"/>
</dbReference>
<dbReference type="Gene3D" id="3.30.450.20">
    <property type="entry name" value="PAS domain"/>
    <property type="match status" value="2"/>
</dbReference>
<dbReference type="GO" id="GO:0030295">
    <property type="term" value="F:protein kinase activator activity"/>
    <property type="evidence" value="ECO:0007669"/>
    <property type="project" value="TreeGrafter"/>
</dbReference>
<dbReference type="Pfam" id="PF00672">
    <property type="entry name" value="HAMP"/>
    <property type="match status" value="1"/>
</dbReference>
<evidence type="ECO:0000256" key="10">
    <source>
        <dbReference type="ARBA" id="ARBA00022840"/>
    </source>
</evidence>
<name>A0A7Z2ZVA8_9BURK</name>
<evidence type="ECO:0000313" key="18">
    <source>
        <dbReference type="EMBL" id="QJE01902.1"/>
    </source>
</evidence>
<evidence type="ECO:0000256" key="1">
    <source>
        <dbReference type="ARBA" id="ARBA00000085"/>
    </source>
</evidence>
<dbReference type="PROSITE" id="PS50885">
    <property type="entry name" value="HAMP"/>
    <property type="match status" value="1"/>
</dbReference>
<dbReference type="InterPro" id="IPR000014">
    <property type="entry name" value="PAS"/>
</dbReference>
<evidence type="ECO:0000256" key="3">
    <source>
        <dbReference type="ARBA" id="ARBA00012438"/>
    </source>
</evidence>
<dbReference type="GO" id="GO:0000155">
    <property type="term" value="F:phosphorelay sensor kinase activity"/>
    <property type="evidence" value="ECO:0007669"/>
    <property type="project" value="InterPro"/>
</dbReference>
<dbReference type="EC" id="2.7.13.3" evidence="3"/>
<evidence type="ECO:0000256" key="12">
    <source>
        <dbReference type="ARBA" id="ARBA00023012"/>
    </source>
</evidence>
<keyword evidence="5" id="KW-0597">Phosphoprotein</keyword>
<dbReference type="InterPro" id="IPR004358">
    <property type="entry name" value="Sig_transdc_His_kin-like_C"/>
</dbReference>
<feature type="transmembrane region" description="Helical" evidence="14">
    <location>
        <begin position="306"/>
        <end position="329"/>
    </location>
</feature>
<dbReference type="GO" id="GO:0007234">
    <property type="term" value="P:osmosensory signaling via phosphorelay pathway"/>
    <property type="evidence" value="ECO:0007669"/>
    <property type="project" value="TreeGrafter"/>
</dbReference>
<keyword evidence="19" id="KW-1185">Reference proteome</keyword>
<dbReference type="SMART" id="SM00387">
    <property type="entry name" value="HATPase_c"/>
    <property type="match status" value="1"/>
</dbReference>
<keyword evidence="7 14" id="KW-0812">Transmembrane</keyword>
<dbReference type="Pfam" id="PF00989">
    <property type="entry name" value="PAS"/>
    <property type="match status" value="1"/>
</dbReference>
<dbReference type="CDD" id="cd12914">
    <property type="entry name" value="PDC1_DGC_like"/>
    <property type="match status" value="1"/>
</dbReference>
<dbReference type="Pfam" id="PF02743">
    <property type="entry name" value="dCache_1"/>
    <property type="match status" value="1"/>
</dbReference>
<evidence type="ECO:0000256" key="11">
    <source>
        <dbReference type="ARBA" id="ARBA00022989"/>
    </source>
</evidence>
<dbReference type="InterPro" id="IPR036097">
    <property type="entry name" value="HisK_dim/P_sf"/>
</dbReference>
<dbReference type="CDD" id="cd00130">
    <property type="entry name" value="PAS"/>
    <property type="match status" value="1"/>
</dbReference>
<evidence type="ECO:0000259" key="15">
    <source>
        <dbReference type="PROSITE" id="PS50109"/>
    </source>
</evidence>
<dbReference type="PANTHER" id="PTHR42878:SF7">
    <property type="entry name" value="SENSOR HISTIDINE KINASE GLRK"/>
    <property type="match status" value="1"/>
</dbReference>
<keyword evidence="13 14" id="KW-0472">Membrane</keyword>
<evidence type="ECO:0000256" key="14">
    <source>
        <dbReference type="SAM" id="Phobius"/>
    </source>
</evidence>
<dbReference type="InterPro" id="IPR005467">
    <property type="entry name" value="His_kinase_dom"/>
</dbReference>
<accession>A0A7Z2ZVA8</accession>
<evidence type="ECO:0000313" key="19">
    <source>
        <dbReference type="Proteomes" id="UP000502415"/>
    </source>
</evidence>
<dbReference type="CDD" id="cd06225">
    <property type="entry name" value="HAMP"/>
    <property type="match status" value="1"/>
</dbReference>
<keyword evidence="12" id="KW-0902">Two-component regulatory system</keyword>
<feature type="domain" description="Histidine kinase" evidence="15">
    <location>
        <begin position="542"/>
        <end position="761"/>
    </location>
</feature>
<dbReference type="SUPFAM" id="SSF47384">
    <property type="entry name" value="Homodimeric domain of signal transducing histidine kinase"/>
    <property type="match status" value="1"/>
</dbReference>
<comment type="catalytic activity">
    <reaction evidence="1">
        <text>ATP + protein L-histidine = ADP + protein N-phospho-L-histidine.</text>
        <dbReference type="EC" id="2.7.13.3"/>
    </reaction>
</comment>
<keyword evidence="4" id="KW-1003">Cell membrane</keyword>
<dbReference type="FunFam" id="1.10.287.130:FF:000001">
    <property type="entry name" value="Two-component sensor histidine kinase"/>
    <property type="match status" value="1"/>
</dbReference>
<dbReference type="RefSeq" id="WP_170203989.1">
    <property type="nucleotide sequence ID" value="NZ_CP051685.1"/>
</dbReference>
<feature type="transmembrane region" description="Helical" evidence="14">
    <location>
        <begin position="16"/>
        <end position="39"/>
    </location>
</feature>
<dbReference type="InterPro" id="IPR003594">
    <property type="entry name" value="HATPase_dom"/>
</dbReference>
<keyword evidence="6" id="KW-0808">Transferase</keyword>
<gene>
    <name evidence="18" type="ORF">HH212_19300</name>
</gene>
<dbReference type="Gene3D" id="3.30.565.10">
    <property type="entry name" value="Histidine kinase-like ATPase, C-terminal domain"/>
    <property type="match status" value="1"/>
</dbReference>
<dbReference type="Pfam" id="PF02518">
    <property type="entry name" value="HATPase_c"/>
    <property type="match status" value="1"/>
</dbReference>
<dbReference type="InterPro" id="IPR013767">
    <property type="entry name" value="PAS_fold"/>
</dbReference>
<dbReference type="SUPFAM" id="SSF158472">
    <property type="entry name" value="HAMP domain-like"/>
    <property type="match status" value="1"/>
</dbReference>
<evidence type="ECO:0000256" key="6">
    <source>
        <dbReference type="ARBA" id="ARBA00022679"/>
    </source>
</evidence>
<dbReference type="SUPFAM" id="SSF55785">
    <property type="entry name" value="PYP-like sensor domain (PAS domain)"/>
    <property type="match status" value="1"/>
</dbReference>
<dbReference type="PRINTS" id="PR00344">
    <property type="entry name" value="BCTRLSENSOR"/>
</dbReference>
<protein>
    <recommendedName>
        <fullName evidence="3">histidine kinase</fullName>
        <ecNumber evidence="3">2.7.13.3</ecNumber>
    </recommendedName>
</protein>
<dbReference type="EMBL" id="CP051685">
    <property type="protein sequence ID" value="QJE01902.1"/>
    <property type="molecule type" value="Genomic_DNA"/>
</dbReference>
<evidence type="ECO:0000256" key="4">
    <source>
        <dbReference type="ARBA" id="ARBA00022475"/>
    </source>
</evidence>
<evidence type="ECO:0000256" key="2">
    <source>
        <dbReference type="ARBA" id="ARBA00004651"/>
    </source>
</evidence>
<dbReference type="InterPro" id="IPR003660">
    <property type="entry name" value="HAMP_dom"/>
</dbReference>
<evidence type="ECO:0000259" key="16">
    <source>
        <dbReference type="PROSITE" id="PS50112"/>
    </source>
</evidence>
<reference evidence="18 19" key="1">
    <citation type="submission" date="2020-04" db="EMBL/GenBank/DDBJ databases">
        <title>Genome sequencing of novel species.</title>
        <authorList>
            <person name="Heo J."/>
            <person name="Kim S.-J."/>
            <person name="Kim J.-S."/>
            <person name="Hong S.-B."/>
            <person name="Kwon S.-W."/>
        </authorList>
    </citation>
    <scope>NUCLEOTIDE SEQUENCE [LARGE SCALE GENOMIC DNA]</scope>
    <source>
        <strain evidence="18 19">GN2-R2</strain>
    </source>
</reference>
<proteinExistence type="predicted"/>
<feature type="domain" description="HAMP" evidence="17">
    <location>
        <begin position="327"/>
        <end position="380"/>
    </location>
</feature>
<dbReference type="Proteomes" id="UP000502415">
    <property type="component" value="Chromosome"/>
</dbReference>
<dbReference type="SUPFAM" id="SSF55874">
    <property type="entry name" value="ATPase domain of HSP90 chaperone/DNA topoisomerase II/histidine kinase"/>
    <property type="match status" value="1"/>
</dbReference>
<dbReference type="AlphaFoldDB" id="A0A7Z2ZVA8"/>
<dbReference type="GO" id="GO:0000156">
    <property type="term" value="F:phosphorelay response regulator activity"/>
    <property type="evidence" value="ECO:0007669"/>
    <property type="project" value="TreeGrafter"/>
</dbReference>
<dbReference type="Pfam" id="PF00512">
    <property type="entry name" value="HisKA"/>
    <property type="match status" value="1"/>
</dbReference>
<dbReference type="InterPro" id="IPR033479">
    <property type="entry name" value="dCache_1"/>
</dbReference>
<keyword evidence="11 14" id="KW-1133">Transmembrane helix</keyword>
<dbReference type="CDD" id="cd18774">
    <property type="entry name" value="PDC2_HK_sensor"/>
    <property type="match status" value="1"/>
</dbReference>
<dbReference type="GO" id="GO:0005524">
    <property type="term" value="F:ATP binding"/>
    <property type="evidence" value="ECO:0007669"/>
    <property type="project" value="UniProtKB-KW"/>
</dbReference>
<dbReference type="Gene3D" id="6.10.340.10">
    <property type="match status" value="1"/>
</dbReference>
<dbReference type="KEGG" id="mfy:HH212_19300"/>
<evidence type="ECO:0000256" key="9">
    <source>
        <dbReference type="ARBA" id="ARBA00022777"/>
    </source>
</evidence>
<evidence type="ECO:0000256" key="8">
    <source>
        <dbReference type="ARBA" id="ARBA00022741"/>
    </source>
</evidence>
<feature type="domain" description="PAS" evidence="16">
    <location>
        <begin position="410"/>
        <end position="464"/>
    </location>
</feature>
<dbReference type="InterPro" id="IPR050351">
    <property type="entry name" value="BphY/WalK/GraS-like"/>
</dbReference>
<dbReference type="Gene3D" id="1.10.287.130">
    <property type="match status" value="1"/>
</dbReference>
<dbReference type="NCBIfam" id="TIGR00229">
    <property type="entry name" value="sensory_box"/>
    <property type="match status" value="1"/>
</dbReference>
<dbReference type="SMART" id="SM00091">
    <property type="entry name" value="PAS"/>
    <property type="match status" value="1"/>
</dbReference>
<organism evidence="18 19">
    <name type="scientific">Massilia forsythiae</name>
    <dbReference type="NCBI Taxonomy" id="2728020"/>
    <lineage>
        <taxon>Bacteria</taxon>
        <taxon>Pseudomonadati</taxon>
        <taxon>Pseudomonadota</taxon>
        <taxon>Betaproteobacteria</taxon>
        <taxon>Burkholderiales</taxon>
        <taxon>Oxalobacteraceae</taxon>
        <taxon>Telluria group</taxon>
        <taxon>Massilia</taxon>
    </lineage>
</organism>
<dbReference type="InterPro" id="IPR003661">
    <property type="entry name" value="HisK_dim/P_dom"/>
</dbReference>
<dbReference type="GO" id="GO:0005886">
    <property type="term" value="C:plasma membrane"/>
    <property type="evidence" value="ECO:0007669"/>
    <property type="project" value="UniProtKB-SubCell"/>
</dbReference>
<dbReference type="PANTHER" id="PTHR42878">
    <property type="entry name" value="TWO-COMPONENT HISTIDINE KINASE"/>
    <property type="match status" value="1"/>
</dbReference>
<dbReference type="InterPro" id="IPR036890">
    <property type="entry name" value="HATPase_C_sf"/>
</dbReference>
<dbReference type="InterPro" id="IPR035965">
    <property type="entry name" value="PAS-like_dom_sf"/>
</dbReference>